<dbReference type="Pfam" id="PF04149">
    <property type="entry name" value="DUF397"/>
    <property type="match status" value="1"/>
</dbReference>
<evidence type="ECO:0000313" key="3">
    <source>
        <dbReference type="Proteomes" id="UP000035425"/>
    </source>
</evidence>
<dbReference type="RefSeq" id="WP_047222541.1">
    <property type="nucleotide sequence ID" value="NZ_JWIO01000010.1"/>
</dbReference>
<feature type="domain" description="DUF397" evidence="1">
    <location>
        <begin position="13"/>
        <end position="62"/>
    </location>
</feature>
<comment type="caution">
    <text evidence="2">The sequence shown here is derived from an EMBL/GenBank/DDBJ whole genome shotgun (WGS) entry which is preliminary data.</text>
</comment>
<reference evidence="2 3" key="1">
    <citation type="submission" date="2014-12" db="EMBL/GenBank/DDBJ databases">
        <title>Frankia sp. BMG5.1 draft genome.</title>
        <authorList>
            <person name="Gtari M."/>
            <person name="Ghodhbane-Gtari F."/>
            <person name="Nouioui I."/>
            <person name="Ktari A."/>
            <person name="Hezbri K."/>
            <person name="Mimouni W."/>
            <person name="Sbissi I."/>
            <person name="Ayari A."/>
            <person name="Yamanaka T."/>
            <person name="Normand P."/>
            <person name="Tisa L.S."/>
            <person name="Boudabous A."/>
        </authorList>
    </citation>
    <scope>NUCLEOTIDE SEQUENCE [LARGE SCALE GENOMIC DNA]</scope>
    <source>
        <strain evidence="2 3">BMG5.1</strain>
    </source>
</reference>
<sequence length="70" mass="7527">MCVPRDVAQVTSSWRQPSVPDPRAVDAVEVARGPHLVLIRSSLGRPIGVTPAAWARFVGAVKAGEYDDMI</sequence>
<keyword evidence="3" id="KW-1185">Reference proteome</keyword>
<dbReference type="Proteomes" id="UP000035425">
    <property type="component" value="Unassembled WGS sequence"/>
</dbReference>
<accession>A0ABR5F546</accession>
<dbReference type="InterPro" id="IPR007278">
    <property type="entry name" value="DUF397"/>
</dbReference>
<evidence type="ECO:0000313" key="2">
    <source>
        <dbReference type="EMBL" id="KLL11851.1"/>
    </source>
</evidence>
<evidence type="ECO:0000259" key="1">
    <source>
        <dbReference type="Pfam" id="PF04149"/>
    </source>
</evidence>
<gene>
    <name evidence="2" type="ORF">FrCorBMG51_08485</name>
</gene>
<proteinExistence type="predicted"/>
<dbReference type="EMBL" id="JWIO01000010">
    <property type="protein sequence ID" value="KLL11851.1"/>
    <property type="molecule type" value="Genomic_DNA"/>
</dbReference>
<name>A0ABR5F546_9ACTN</name>
<protein>
    <recommendedName>
        <fullName evidence="1">DUF397 domain-containing protein</fullName>
    </recommendedName>
</protein>
<organism evidence="2 3">
    <name type="scientific">Protofrankia coriariae</name>
    <dbReference type="NCBI Taxonomy" id="1562887"/>
    <lineage>
        <taxon>Bacteria</taxon>
        <taxon>Bacillati</taxon>
        <taxon>Actinomycetota</taxon>
        <taxon>Actinomycetes</taxon>
        <taxon>Frankiales</taxon>
        <taxon>Frankiaceae</taxon>
        <taxon>Protofrankia</taxon>
    </lineage>
</organism>